<sequence>MRKLVVVMALLAVAGCNSNKGEDAAAKPAGSGAAAAKGAAEAPKGGEAKGDLADVELASMPLKIKVRPGGMGAMDMSLDEQHKSATVDIGDGASLNVSEAKEDFAALKKGFEGDTALFPFKKWAKEGPNMAIVQFENAGKTGYIGFVLKEIGGKKYVCKTTGLDGVPSVEVAEKNLKPCETLAAK</sequence>
<evidence type="ECO:0000313" key="2">
    <source>
        <dbReference type="Proteomes" id="UP001160301"/>
    </source>
</evidence>
<reference evidence="1 2" key="1">
    <citation type="submission" date="2023-04" db="EMBL/GenBank/DDBJ databases">
        <title>The genome sequence of Polyangium sorediatum DSM14670.</title>
        <authorList>
            <person name="Zhang X."/>
        </authorList>
    </citation>
    <scope>NUCLEOTIDE SEQUENCE [LARGE SCALE GENOMIC DNA]</scope>
    <source>
        <strain evidence="1 2">DSM 14670</strain>
    </source>
</reference>
<protein>
    <recommendedName>
        <fullName evidence="3">Lipoprotein</fullName>
    </recommendedName>
</protein>
<organism evidence="1 2">
    <name type="scientific">Polyangium sorediatum</name>
    <dbReference type="NCBI Taxonomy" id="889274"/>
    <lineage>
        <taxon>Bacteria</taxon>
        <taxon>Pseudomonadati</taxon>
        <taxon>Myxococcota</taxon>
        <taxon>Polyangia</taxon>
        <taxon>Polyangiales</taxon>
        <taxon>Polyangiaceae</taxon>
        <taxon>Polyangium</taxon>
    </lineage>
</organism>
<accession>A0ABT6P0I6</accession>
<comment type="caution">
    <text evidence="1">The sequence shown here is derived from an EMBL/GenBank/DDBJ whole genome shotgun (WGS) entry which is preliminary data.</text>
</comment>
<dbReference type="PROSITE" id="PS51257">
    <property type="entry name" value="PROKAR_LIPOPROTEIN"/>
    <property type="match status" value="1"/>
</dbReference>
<evidence type="ECO:0000313" key="1">
    <source>
        <dbReference type="EMBL" id="MDI1434121.1"/>
    </source>
</evidence>
<keyword evidence="2" id="KW-1185">Reference proteome</keyword>
<dbReference type="Proteomes" id="UP001160301">
    <property type="component" value="Unassembled WGS sequence"/>
</dbReference>
<dbReference type="EMBL" id="JARZHI010000038">
    <property type="protein sequence ID" value="MDI1434121.1"/>
    <property type="molecule type" value="Genomic_DNA"/>
</dbReference>
<evidence type="ECO:0008006" key="3">
    <source>
        <dbReference type="Google" id="ProtNLM"/>
    </source>
</evidence>
<dbReference type="RefSeq" id="WP_136969533.1">
    <property type="nucleotide sequence ID" value="NZ_JARZHI010000038.1"/>
</dbReference>
<name>A0ABT6P0I6_9BACT</name>
<gene>
    <name evidence="1" type="ORF">QHF89_31770</name>
</gene>
<proteinExistence type="predicted"/>